<keyword evidence="9" id="KW-0007">Acetylation</keyword>
<evidence type="ECO:0000256" key="4">
    <source>
        <dbReference type="ARBA" id="ARBA00022723"/>
    </source>
</evidence>
<dbReference type="PRINTS" id="PR00625">
    <property type="entry name" value="JDOMAIN"/>
</dbReference>
<dbReference type="SUPFAM" id="SSF57938">
    <property type="entry name" value="DnaJ/Hsp40 cysteine-rich domain"/>
    <property type="match status" value="1"/>
</dbReference>
<keyword evidence="7 13" id="KW-0862">Zinc</keyword>
<dbReference type="CDD" id="cd10719">
    <property type="entry name" value="DnaJ_zf"/>
    <property type="match status" value="1"/>
</dbReference>
<evidence type="ECO:0000259" key="16">
    <source>
        <dbReference type="PROSITE" id="PS51188"/>
    </source>
</evidence>
<feature type="compositionally biased region" description="Basic and acidic residues" evidence="14">
    <location>
        <begin position="454"/>
        <end position="463"/>
    </location>
</feature>
<dbReference type="InterPro" id="IPR051938">
    <property type="entry name" value="Apopto_cytoskel_mod"/>
</dbReference>
<dbReference type="FunFam" id="2.10.230.10:FF:000003">
    <property type="entry name" value="dnaJ homolog subfamily A member 3, mitochondrial"/>
    <property type="match status" value="1"/>
</dbReference>
<dbReference type="AlphaFoldDB" id="A0ABD0LB81"/>
<feature type="compositionally biased region" description="Polar residues" evidence="14">
    <location>
        <begin position="442"/>
        <end position="452"/>
    </location>
</feature>
<keyword evidence="6 13" id="KW-0863">Zinc-finger</keyword>
<dbReference type="GO" id="GO:0005739">
    <property type="term" value="C:mitochondrion"/>
    <property type="evidence" value="ECO:0007669"/>
    <property type="project" value="UniProtKB-SubCell"/>
</dbReference>
<gene>
    <name evidence="17" type="ORF">BaRGS_00012380</name>
</gene>
<sequence>MAALRRARWGLCGKVVCQDSARSLHSRSHAEKLILSVKFNGCSCAKQGFLAGSNLTHSRVLTLLGVRSLHSSSPHNKRDYYEVLGVPRSADLAAIKKAYYQLAKKYHPDMNKNDPDAAKKFQEVSEAYEVLGDDGKRRDYDAFGMSGGGAGGPGGFQQSGFRQHAGGFEHFHGTIDPEELFRKIFGEAGLGGMGGFGNFTDFEESKFGFAPASEMIMDLTFQEAARGVNKEININVKDVCPKCRGNKAEPGTKPVKCPQCNGTGMETISTGPFVMRSTCRKCGGARTVVKTPCTECAGKGKIILRKKVVVPVPAGVEDGQTVRMPVGSQEVFITFKVAKSKIFRREGADVHSDAAITLSQAILGGTLRIPGIYGDIVLVIPAGTQSHDRIRLPGKGISRVNSYGYGDHYVHIKITVPVKLTTEQKALISTFAETEKVPNGTINGITQTSTASGEKVRGEKVSSDDEDSGILARLKRKLFG</sequence>
<evidence type="ECO:0000259" key="15">
    <source>
        <dbReference type="PROSITE" id="PS50076"/>
    </source>
</evidence>
<evidence type="ECO:0000256" key="14">
    <source>
        <dbReference type="SAM" id="MobiDB-lite"/>
    </source>
</evidence>
<evidence type="ECO:0000256" key="13">
    <source>
        <dbReference type="PROSITE-ProRule" id="PRU00546"/>
    </source>
</evidence>
<proteinExistence type="inferred from homology"/>
<dbReference type="InterPro" id="IPR012724">
    <property type="entry name" value="DnaJ"/>
</dbReference>
<evidence type="ECO:0000256" key="12">
    <source>
        <dbReference type="ARBA" id="ARBA00023186"/>
    </source>
</evidence>
<feature type="zinc finger region" description="CR-type" evidence="13">
    <location>
        <begin position="227"/>
        <end position="305"/>
    </location>
</feature>
<dbReference type="FunFam" id="2.60.260.20:FF:000005">
    <property type="entry name" value="Chaperone protein dnaJ 1, mitochondrial"/>
    <property type="match status" value="1"/>
</dbReference>
<accession>A0ABD0LB81</accession>
<evidence type="ECO:0000256" key="5">
    <source>
        <dbReference type="ARBA" id="ARBA00022737"/>
    </source>
</evidence>
<keyword evidence="8" id="KW-0809">Transit peptide</keyword>
<dbReference type="CDD" id="cd06257">
    <property type="entry name" value="DnaJ"/>
    <property type="match status" value="1"/>
</dbReference>
<dbReference type="GO" id="GO:0005102">
    <property type="term" value="F:signaling receptor binding"/>
    <property type="evidence" value="ECO:0007669"/>
    <property type="project" value="UniProtKB-ARBA"/>
</dbReference>
<dbReference type="Gene3D" id="2.60.260.20">
    <property type="entry name" value="Urease metallochaperone UreE, N-terminal domain"/>
    <property type="match status" value="2"/>
</dbReference>
<dbReference type="Gene3D" id="1.10.287.110">
    <property type="entry name" value="DnaJ domain"/>
    <property type="match status" value="1"/>
</dbReference>
<dbReference type="GO" id="GO:0016020">
    <property type="term" value="C:membrane"/>
    <property type="evidence" value="ECO:0007669"/>
    <property type="project" value="UniProtKB-SubCell"/>
</dbReference>
<protein>
    <submittedName>
        <fullName evidence="17">Uncharacterized protein</fullName>
    </submittedName>
</protein>
<dbReference type="PANTHER" id="PTHR44145">
    <property type="entry name" value="DNAJ HOMOLOG SUBFAMILY A MEMBER 3, MITOCHONDRIAL"/>
    <property type="match status" value="1"/>
</dbReference>
<dbReference type="InterPro" id="IPR036410">
    <property type="entry name" value="HSP_DnaJ_Cys-rich_dom_sf"/>
</dbReference>
<comment type="subcellular location">
    <subcellularLocation>
        <location evidence="2">Membrane</location>
    </subcellularLocation>
    <subcellularLocation>
        <location evidence="1">Mitochondrion</location>
    </subcellularLocation>
</comment>
<feature type="domain" description="J" evidence="15">
    <location>
        <begin position="79"/>
        <end position="144"/>
    </location>
</feature>
<dbReference type="PROSITE" id="PS00636">
    <property type="entry name" value="DNAJ_1"/>
    <property type="match status" value="1"/>
</dbReference>
<dbReference type="Gene3D" id="2.10.230.10">
    <property type="entry name" value="Heat shock protein DnaJ, cysteine-rich domain"/>
    <property type="match status" value="1"/>
</dbReference>
<dbReference type="InterPro" id="IPR008971">
    <property type="entry name" value="HSP40/DnaJ_pept-bd"/>
</dbReference>
<dbReference type="GO" id="GO:0008270">
    <property type="term" value="F:zinc ion binding"/>
    <property type="evidence" value="ECO:0007669"/>
    <property type="project" value="UniProtKB-KW"/>
</dbReference>
<dbReference type="Pfam" id="PF00684">
    <property type="entry name" value="DnaJ_CXXCXGXG"/>
    <property type="match status" value="1"/>
</dbReference>
<dbReference type="InterPro" id="IPR036869">
    <property type="entry name" value="J_dom_sf"/>
</dbReference>
<feature type="domain" description="CR-type" evidence="16">
    <location>
        <begin position="227"/>
        <end position="305"/>
    </location>
</feature>
<keyword evidence="5" id="KW-0677">Repeat</keyword>
<evidence type="ECO:0000256" key="1">
    <source>
        <dbReference type="ARBA" id="ARBA00004173"/>
    </source>
</evidence>
<dbReference type="Proteomes" id="UP001519460">
    <property type="component" value="Unassembled WGS sequence"/>
</dbReference>
<keyword evidence="11" id="KW-0472">Membrane</keyword>
<organism evidence="17 18">
    <name type="scientific">Batillaria attramentaria</name>
    <dbReference type="NCBI Taxonomy" id="370345"/>
    <lineage>
        <taxon>Eukaryota</taxon>
        <taxon>Metazoa</taxon>
        <taxon>Spiralia</taxon>
        <taxon>Lophotrochozoa</taxon>
        <taxon>Mollusca</taxon>
        <taxon>Gastropoda</taxon>
        <taxon>Caenogastropoda</taxon>
        <taxon>Sorbeoconcha</taxon>
        <taxon>Cerithioidea</taxon>
        <taxon>Batillariidae</taxon>
        <taxon>Batillaria</taxon>
    </lineage>
</organism>
<dbReference type="InterPro" id="IPR001305">
    <property type="entry name" value="HSP_DnaJ_Cys-rich_dom"/>
</dbReference>
<dbReference type="PROSITE" id="PS51188">
    <property type="entry name" value="ZF_CR"/>
    <property type="match status" value="1"/>
</dbReference>
<dbReference type="SMART" id="SM00271">
    <property type="entry name" value="DnaJ"/>
    <property type="match status" value="1"/>
</dbReference>
<dbReference type="PANTHER" id="PTHR44145:SF3">
    <property type="entry name" value="DNAJ HOMOLOG SUBFAMILY A MEMBER 3, MITOCHONDRIAL"/>
    <property type="match status" value="1"/>
</dbReference>
<dbReference type="SUPFAM" id="SSF46565">
    <property type="entry name" value="Chaperone J-domain"/>
    <property type="match status" value="1"/>
</dbReference>
<dbReference type="Pfam" id="PF01556">
    <property type="entry name" value="DnaJ_C"/>
    <property type="match status" value="1"/>
</dbReference>
<name>A0ABD0LB81_9CAEN</name>
<dbReference type="HAMAP" id="MF_01152">
    <property type="entry name" value="DnaJ"/>
    <property type="match status" value="1"/>
</dbReference>
<keyword evidence="12" id="KW-0143">Chaperone</keyword>
<comment type="caution">
    <text evidence="17">The sequence shown here is derived from an EMBL/GenBank/DDBJ whole genome shotgun (WGS) entry which is preliminary data.</text>
</comment>
<dbReference type="CDD" id="cd10747">
    <property type="entry name" value="DnaJ_C"/>
    <property type="match status" value="1"/>
</dbReference>
<dbReference type="InterPro" id="IPR018253">
    <property type="entry name" value="DnaJ_domain_CS"/>
</dbReference>
<feature type="region of interest" description="Disordered" evidence="14">
    <location>
        <begin position="442"/>
        <end position="464"/>
    </location>
</feature>
<dbReference type="GO" id="GO:0005829">
    <property type="term" value="C:cytosol"/>
    <property type="evidence" value="ECO:0007669"/>
    <property type="project" value="UniProtKB-ARBA"/>
</dbReference>
<reference evidence="17 18" key="1">
    <citation type="journal article" date="2023" name="Sci. Data">
        <title>Genome assembly of the Korean intertidal mud-creeper Batillaria attramentaria.</title>
        <authorList>
            <person name="Patra A.K."/>
            <person name="Ho P.T."/>
            <person name="Jun S."/>
            <person name="Lee S.J."/>
            <person name="Kim Y."/>
            <person name="Won Y.J."/>
        </authorList>
    </citation>
    <scope>NUCLEOTIDE SEQUENCE [LARGE SCALE GENOMIC DNA]</scope>
    <source>
        <strain evidence="17">Wonlab-2016</strain>
    </source>
</reference>
<dbReference type="InterPro" id="IPR002939">
    <property type="entry name" value="DnaJ_C"/>
</dbReference>
<evidence type="ECO:0000256" key="8">
    <source>
        <dbReference type="ARBA" id="ARBA00022946"/>
    </source>
</evidence>
<evidence type="ECO:0000256" key="11">
    <source>
        <dbReference type="ARBA" id="ARBA00023136"/>
    </source>
</evidence>
<keyword evidence="3" id="KW-0488">Methylation</keyword>
<dbReference type="PROSITE" id="PS50076">
    <property type="entry name" value="DNAJ_2"/>
    <property type="match status" value="1"/>
</dbReference>
<evidence type="ECO:0000256" key="2">
    <source>
        <dbReference type="ARBA" id="ARBA00004370"/>
    </source>
</evidence>
<keyword evidence="18" id="KW-1185">Reference proteome</keyword>
<evidence type="ECO:0000313" key="18">
    <source>
        <dbReference type="Proteomes" id="UP001519460"/>
    </source>
</evidence>
<evidence type="ECO:0000256" key="10">
    <source>
        <dbReference type="ARBA" id="ARBA00023128"/>
    </source>
</evidence>
<evidence type="ECO:0000313" key="17">
    <source>
        <dbReference type="EMBL" id="KAK7496458.1"/>
    </source>
</evidence>
<dbReference type="SUPFAM" id="SSF49493">
    <property type="entry name" value="HSP40/DnaJ peptide-binding domain"/>
    <property type="match status" value="1"/>
</dbReference>
<dbReference type="InterPro" id="IPR001623">
    <property type="entry name" value="DnaJ_domain"/>
</dbReference>
<evidence type="ECO:0000256" key="6">
    <source>
        <dbReference type="ARBA" id="ARBA00022771"/>
    </source>
</evidence>
<evidence type="ECO:0000256" key="7">
    <source>
        <dbReference type="ARBA" id="ARBA00022833"/>
    </source>
</evidence>
<keyword evidence="10" id="KW-0496">Mitochondrion</keyword>
<dbReference type="EMBL" id="JACVVK020000067">
    <property type="protein sequence ID" value="KAK7496458.1"/>
    <property type="molecule type" value="Genomic_DNA"/>
</dbReference>
<evidence type="ECO:0000256" key="3">
    <source>
        <dbReference type="ARBA" id="ARBA00022481"/>
    </source>
</evidence>
<evidence type="ECO:0000256" key="9">
    <source>
        <dbReference type="ARBA" id="ARBA00022990"/>
    </source>
</evidence>
<keyword evidence="4 13" id="KW-0479">Metal-binding</keyword>
<dbReference type="Pfam" id="PF00226">
    <property type="entry name" value="DnaJ"/>
    <property type="match status" value="1"/>
</dbReference>